<feature type="active site" evidence="5">
    <location>
        <position position="160"/>
    </location>
</feature>
<dbReference type="PANTHER" id="PTHR42872">
    <property type="entry name" value="PROTEIN-GLUTAMATE METHYLESTERASE/PROTEIN-GLUTAMINE GLUTAMINASE"/>
    <property type="match status" value="1"/>
</dbReference>
<dbReference type="GO" id="GO:0000156">
    <property type="term" value="F:phosphorelay response regulator activity"/>
    <property type="evidence" value="ECO:0007669"/>
    <property type="project" value="InterPro"/>
</dbReference>
<reference evidence="7 8" key="1">
    <citation type="submission" date="2020-05" db="EMBL/GenBank/DDBJ databases">
        <title>Complete genome sequence of Hymenobacter sp. TS19 in Coasted Sand Dune.</title>
        <authorList>
            <person name="Lee J.-H."/>
            <person name="Jung J.-H."/>
            <person name="Jeong S."/>
            <person name="Zhao L."/>
            <person name="Kim M.-K."/>
            <person name="Seo H.-S."/>
            <person name="Lim S."/>
        </authorList>
    </citation>
    <scope>NUCLEOTIDE SEQUENCE [LARGE SCALE GENOMIC DNA]</scope>
    <source>
        <strain evidence="7 8">TS19</strain>
    </source>
</reference>
<gene>
    <name evidence="7" type="ORF">HMJ29_15800</name>
</gene>
<dbReference type="GO" id="GO:0008984">
    <property type="term" value="F:protein-glutamate methylesterase activity"/>
    <property type="evidence" value="ECO:0007669"/>
    <property type="project" value="UniProtKB-EC"/>
</dbReference>
<evidence type="ECO:0000256" key="2">
    <source>
        <dbReference type="ARBA" id="ARBA00022801"/>
    </source>
</evidence>
<dbReference type="GO" id="GO:0005737">
    <property type="term" value="C:cytoplasm"/>
    <property type="evidence" value="ECO:0007669"/>
    <property type="project" value="InterPro"/>
</dbReference>
<dbReference type="InterPro" id="IPR035909">
    <property type="entry name" value="CheB_C"/>
</dbReference>
<dbReference type="PROSITE" id="PS50122">
    <property type="entry name" value="CHEB"/>
    <property type="match status" value="1"/>
</dbReference>
<evidence type="ECO:0000256" key="4">
    <source>
        <dbReference type="ARBA" id="ARBA00048267"/>
    </source>
</evidence>
<dbReference type="PIRSF" id="PIRSF000876">
    <property type="entry name" value="RR_chemtxs_CheB"/>
    <property type="match status" value="1"/>
</dbReference>
<evidence type="ECO:0000313" key="7">
    <source>
        <dbReference type="EMBL" id="QJX48306.1"/>
    </source>
</evidence>
<dbReference type="Proteomes" id="UP000501623">
    <property type="component" value="Chromosome"/>
</dbReference>
<protein>
    <recommendedName>
        <fullName evidence="3">protein-glutamate methylesterase</fullName>
        <ecNumber evidence="3">3.1.1.61</ecNumber>
    </recommendedName>
</protein>
<feature type="domain" description="CheB-type methylesterase" evidence="6">
    <location>
        <begin position="148"/>
        <end position="343"/>
    </location>
</feature>
<sequence length="360" mass="37823">MLNTTPSFTLLLGNLPTFVSAELTRLLHAAPSMRVVGTAVSADELARQARRLQPSLVVVGESQLLGLEQLRRHYNGPVLLYTTQAPLPGMLREVARFGVNDYLSAAPLHDGSKIAEWGRQVRRKVQAALPKTTASVAASSVLRRQATPLPPQGVVVIGGSTGAATAVEQVLRALPADFEWAVLVAVHLPVSFTQTLVERLRRASMMPVQAATEGAILEAGKVLVAPGGFNCAIKASGNYPWLGWQVNFVQEASLEIPSVDILMQSAAQSVGRNVLGVILTGLGYDGTAGARSIREKGGAVLAQDEATSAVFGMPKSAIQAGYVTAVAPLAAIADLVLGHVRTQATSRISFASAPSQALSR</sequence>
<keyword evidence="1 5" id="KW-0145">Chemotaxis</keyword>
<dbReference type="PANTHER" id="PTHR42872:SF6">
    <property type="entry name" value="PROTEIN-GLUTAMATE METHYLESTERASE_PROTEIN-GLUTAMINE GLUTAMINASE"/>
    <property type="match status" value="1"/>
</dbReference>
<evidence type="ECO:0000313" key="8">
    <source>
        <dbReference type="Proteomes" id="UP000501623"/>
    </source>
</evidence>
<dbReference type="EMBL" id="CP053538">
    <property type="protein sequence ID" value="QJX48306.1"/>
    <property type="molecule type" value="Genomic_DNA"/>
</dbReference>
<name>A0A6M6BJP5_9BACT</name>
<evidence type="ECO:0000256" key="5">
    <source>
        <dbReference type="PROSITE-ProRule" id="PRU00050"/>
    </source>
</evidence>
<dbReference type="RefSeq" id="WP_171592392.1">
    <property type="nucleotide sequence ID" value="NZ_CP053538.1"/>
</dbReference>
<accession>A0A6M6BJP5</accession>
<dbReference type="Gene3D" id="3.40.50.180">
    <property type="entry name" value="Methylesterase CheB, C-terminal domain"/>
    <property type="match status" value="1"/>
</dbReference>
<dbReference type="InterPro" id="IPR000673">
    <property type="entry name" value="Sig_transdc_resp-reg_Me-estase"/>
</dbReference>
<feature type="active site" evidence="5">
    <location>
        <position position="285"/>
    </location>
</feature>
<keyword evidence="8" id="KW-1185">Reference proteome</keyword>
<dbReference type="SUPFAM" id="SSF52738">
    <property type="entry name" value="Methylesterase CheB, C-terminal domain"/>
    <property type="match status" value="1"/>
</dbReference>
<comment type="catalytic activity">
    <reaction evidence="4">
        <text>[protein]-L-glutamate 5-O-methyl ester + H2O = L-glutamyl-[protein] + methanol + H(+)</text>
        <dbReference type="Rhea" id="RHEA:23236"/>
        <dbReference type="Rhea" id="RHEA-COMP:10208"/>
        <dbReference type="Rhea" id="RHEA-COMP:10311"/>
        <dbReference type="ChEBI" id="CHEBI:15377"/>
        <dbReference type="ChEBI" id="CHEBI:15378"/>
        <dbReference type="ChEBI" id="CHEBI:17790"/>
        <dbReference type="ChEBI" id="CHEBI:29973"/>
        <dbReference type="ChEBI" id="CHEBI:82795"/>
        <dbReference type="EC" id="3.1.1.61"/>
    </reaction>
</comment>
<dbReference type="CDD" id="cd16432">
    <property type="entry name" value="CheB_Rec"/>
    <property type="match status" value="1"/>
</dbReference>
<organism evidence="7 8">
    <name type="scientific">Hymenobacter taeanensis</name>
    <dbReference type="NCBI Taxonomy" id="2735321"/>
    <lineage>
        <taxon>Bacteria</taxon>
        <taxon>Pseudomonadati</taxon>
        <taxon>Bacteroidota</taxon>
        <taxon>Cytophagia</taxon>
        <taxon>Cytophagales</taxon>
        <taxon>Hymenobacteraceae</taxon>
        <taxon>Hymenobacter</taxon>
    </lineage>
</organism>
<dbReference type="Pfam" id="PF01339">
    <property type="entry name" value="CheB_methylest"/>
    <property type="match status" value="1"/>
</dbReference>
<dbReference type="GO" id="GO:0006935">
    <property type="term" value="P:chemotaxis"/>
    <property type="evidence" value="ECO:0007669"/>
    <property type="project" value="UniProtKB-UniRule"/>
</dbReference>
<evidence type="ECO:0000256" key="1">
    <source>
        <dbReference type="ARBA" id="ARBA00022500"/>
    </source>
</evidence>
<dbReference type="KEGG" id="hts:HMJ29_15800"/>
<keyword evidence="2 5" id="KW-0378">Hydrolase</keyword>
<feature type="active site" evidence="5">
    <location>
        <position position="187"/>
    </location>
</feature>
<dbReference type="AlphaFoldDB" id="A0A6M6BJP5"/>
<evidence type="ECO:0000256" key="3">
    <source>
        <dbReference type="ARBA" id="ARBA00039140"/>
    </source>
</evidence>
<dbReference type="EC" id="3.1.1.61" evidence="3"/>
<dbReference type="InterPro" id="IPR008248">
    <property type="entry name" value="CheB-like"/>
</dbReference>
<proteinExistence type="predicted"/>
<evidence type="ECO:0000259" key="6">
    <source>
        <dbReference type="PROSITE" id="PS50122"/>
    </source>
</evidence>